<dbReference type="PANTHER" id="PTHR11081:SF9">
    <property type="entry name" value="FLAP ENDONUCLEASE 1"/>
    <property type="match status" value="1"/>
</dbReference>
<feature type="domain" description="XPG-I" evidence="5">
    <location>
        <begin position="373"/>
        <end position="443"/>
    </location>
</feature>
<keyword evidence="2" id="KW-0378">Hydrolase</keyword>
<dbReference type="InterPro" id="IPR036279">
    <property type="entry name" value="5-3_exonuclease_C_sf"/>
</dbReference>
<evidence type="ECO:0000256" key="3">
    <source>
        <dbReference type="ARBA" id="ARBA00022842"/>
    </source>
</evidence>
<dbReference type="SMART" id="SM00279">
    <property type="entry name" value="HhH2"/>
    <property type="match status" value="1"/>
</dbReference>
<dbReference type="Proteomes" id="UP001437256">
    <property type="component" value="Unassembled WGS sequence"/>
</dbReference>
<evidence type="ECO:0000259" key="5">
    <source>
        <dbReference type="SMART" id="SM00484"/>
    </source>
</evidence>
<sequence length="570" mass="62708">MAKAKEALRRKEAQRLVNARQVIERERLNRLVQLLGVLGKVDWDSSSQRKEVSERFKSMTLPKPSPLEDADVEDIDWIIAQGAIHDATCYDSIPDVLPATTEYGLPDQLLNEEAVLSSLTGVYDSTRGDSAAAASAKQSSFDQPGFQTRFPVTEHDSVTLLHDAQILTLPPAPSPSPSDGQTVSKETSHEPPSREPPASASSKPSSYDQGDSQTHFPVTEHDSVILPHDLQTSLNTAPCVPSLSSSGQVASKEPSPYPGSVEDIPGLLVSLYHEYRNSIPQVRSVSRASRGIKSPDTEVEDVEYEMSKTQQQLTKDEGEFWNSLTVSGSSDYDSPSTLLATLKDRSFILSESYKRRAQPPTSRNYAEAKEIIKAMGVPCVDVEGSFEAEAVASSLVLNGVADFVASEDTDVLVYGAPLIRNISNRREPLSLVSGADIQAALELSREMFIDFALLLGTDFTQRIKNVGPARALKFIRTHGTIEKIVESETKYPTNIPLDEYFQQIDAGRAVFQTLPPVPEFERVEADETEINFVMGKYGLASELEDYWEHALEGNYFNDNPNNSDNVSTTF</sequence>
<feature type="compositionally biased region" description="Low complexity" evidence="4">
    <location>
        <begin position="196"/>
        <end position="206"/>
    </location>
</feature>
<dbReference type="InterPro" id="IPR029060">
    <property type="entry name" value="PIN-like_dom_sf"/>
</dbReference>
<dbReference type="EMBL" id="JBBXMP010000001">
    <property type="protein sequence ID" value="KAL0072572.1"/>
    <property type="molecule type" value="Genomic_DNA"/>
</dbReference>
<name>A0ABR3AF70_9AGAR</name>
<dbReference type="PRINTS" id="PR00853">
    <property type="entry name" value="XPGRADSUPER"/>
</dbReference>
<dbReference type="SUPFAM" id="SSF47807">
    <property type="entry name" value="5' to 3' exonuclease, C-terminal subdomain"/>
    <property type="match status" value="1"/>
</dbReference>
<keyword evidence="1" id="KW-0479">Metal-binding</keyword>
<keyword evidence="2" id="KW-0540">Nuclease</keyword>
<feature type="region of interest" description="Disordered" evidence="4">
    <location>
        <begin position="237"/>
        <end position="258"/>
    </location>
</feature>
<comment type="caution">
    <text evidence="6">The sequence shown here is derived from an EMBL/GenBank/DDBJ whole genome shotgun (WGS) entry which is preliminary data.</text>
</comment>
<protein>
    <recommendedName>
        <fullName evidence="5">XPG-I domain-containing protein</fullName>
    </recommendedName>
</protein>
<proteinExistence type="predicted"/>
<feature type="compositionally biased region" description="Polar residues" evidence="4">
    <location>
        <begin position="237"/>
        <end position="249"/>
    </location>
</feature>
<dbReference type="InterPro" id="IPR006086">
    <property type="entry name" value="XPG-I_dom"/>
</dbReference>
<dbReference type="InterPro" id="IPR006084">
    <property type="entry name" value="XPG/Rad2"/>
</dbReference>
<gene>
    <name evidence="6" type="ORF">AAF712_000335</name>
</gene>
<dbReference type="Gene3D" id="3.40.50.1010">
    <property type="entry name" value="5'-nuclease"/>
    <property type="match status" value="1"/>
</dbReference>
<evidence type="ECO:0000256" key="2">
    <source>
        <dbReference type="ARBA" id="ARBA00022759"/>
    </source>
</evidence>
<keyword evidence="2" id="KW-0255">Endonuclease</keyword>
<evidence type="ECO:0000313" key="7">
    <source>
        <dbReference type="Proteomes" id="UP001437256"/>
    </source>
</evidence>
<evidence type="ECO:0000313" key="6">
    <source>
        <dbReference type="EMBL" id="KAL0072572.1"/>
    </source>
</evidence>
<keyword evidence="3" id="KW-0460">Magnesium</keyword>
<accession>A0ABR3AF70</accession>
<dbReference type="SMART" id="SM00484">
    <property type="entry name" value="XPGI"/>
    <property type="match status" value="1"/>
</dbReference>
<organism evidence="6 7">
    <name type="scientific">Marasmius tenuissimus</name>
    <dbReference type="NCBI Taxonomy" id="585030"/>
    <lineage>
        <taxon>Eukaryota</taxon>
        <taxon>Fungi</taxon>
        <taxon>Dikarya</taxon>
        <taxon>Basidiomycota</taxon>
        <taxon>Agaricomycotina</taxon>
        <taxon>Agaricomycetes</taxon>
        <taxon>Agaricomycetidae</taxon>
        <taxon>Agaricales</taxon>
        <taxon>Marasmiineae</taxon>
        <taxon>Marasmiaceae</taxon>
        <taxon>Marasmius</taxon>
    </lineage>
</organism>
<keyword evidence="7" id="KW-1185">Reference proteome</keyword>
<reference evidence="6 7" key="1">
    <citation type="submission" date="2024-05" db="EMBL/GenBank/DDBJ databases">
        <title>A draft genome resource for the thread blight pathogen Marasmius tenuissimus strain MS-2.</title>
        <authorList>
            <person name="Yulfo-Soto G.E."/>
            <person name="Baruah I.K."/>
            <person name="Amoako-Attah I."/>
            <person name="Bukari Y."/>
            <person name="Meinhardt L.W."/>
            <person name="Bailey B.A."/>
            <person name="Cohen S.P."/>
        </authorList>
    </citation>
    <scope>NUCLEOTIDE SEQUENCE [LARGE SCALE GENOMIC DNA]</scope>
    <source>
        <strain evidence="6 7">MS-2</strain>
    </source>
</reference>
<evidence type="ECO:0000256" key="4">
    <source>
        <dbReference type="SAM" id="MobiDB-lite"/>
    </source>
</evidence>
<feature type="region of interest" description="Disordered" evidence="4">
    <location>
        <begin position="168"/>
        <end position="215"/>
    </location>
</feature>
<dbReference type="Gene3D" id="1.10.150.20">
    <property type="entry name" value="5' to 3' exonuclease, C-terminal subdomain"/>
    <property type="match status" value="1"/>
</dbReference>
<dbReference type="Pfam" id="PF00867">
    <property type="entry name" value="XPG_I"/>
    <property type="match status" value="1"/>
</dbReference>
<dbReference type="PANTHER" id="PTHR11081">
    <property type="entry name" value="FLAP ENDONUCLEASE FAMILY MEMBER"/>
    <property type="match status" value="1"/>
</dbReference>
<dbReference type="SUPFAM" id="SSF88723">
    <property type="entry name" value="PIN domain-like"/>
    <property type="match status" value="1"/>
</dbReference>
<evidence type="ECO:0000256" key="1">
    <source>
        <dbReference type="ARBA" id="ARBA00022723"/>
    </source>
</evidence>
<dbReference type="InterPro" id="IPR008918">
    <property type="entry name" value="HhH2"/>
</dbReference>